<keyword evidence="3" id="KW-1185">Reference proteome</keyword>
<evidence type="ECO:0000313" key="3">
    <source>
        <dbReference type="Proteomes" id="UP000479114"/>
    </source>
</evidence>
<organism evidence="2 3">
    <name type="scientific">Paenibacillus rhizovicinus</name>
    <dbReference type="NCBI Taxonomy" id="2704463"/>
    <lineage>
        <taxon>Bacteria</taxon>
        <taxon>Bacillati</taxon>
        <taxon>Bacillota</taxon>
        <taxon>Bacilli</taxon>
        <taxon>Bacillales</taxon>
        <taxon>Paenibacillaceae</taxon>
        <taxon>Paenibacillus</taxon>
    </lineage>
</organism>
<evidence type="ECO:0000313" key="2">
    <source>
        <dbReference type="EMBL" id="QHW35674.1"/>
    </source>
</evidence>
<protein>
    <submittedName>
        <fullName evidence="2">Uncharacterized protein</fullName>
    </submittedName>
</protein>
<feature type="compositionally biased region" description="Basic and acidic residues" evidence="1">
    <location>
        <begin position="160"/>
        <end position="178"/>
    </location>
</feature>
<dbReference type="RefSeq" id="WP_162645807.1">
    <property type="nucleotide sequence ID" value="NZ_CP048288.1"/>
</dbReference>
<gene>
    <name evidence="2" type="ORF">GZH47_32775</name>
</gene>
<geneLocation type="plasmid" evidence="2 3">
    <name>unnamed2</name>
</geneLocation>
<dbReference type="Proteomes" id="UP000479114">
    <property type="component" value="Plasmid unnamed2"/>
</dbReference>
<dbReference type="EMBL" id="CP048288">
    <property type="protein sequence ID" value="QHW35674.1"/>
    <property type="molecule type" value="Genomic_DNA"/>
</dbReference>
<evidence type="ECO:0000256" key="1">
    <source>
        <dbReference type="SAM" id="MobiDB-lite"/>
    </source>
</evidence>
<keyword evidence="2" id="KW-0614">Plasmid</keyword>
<reference evidence="2 3" key="1">
    <citation type="submission" date="2020-02" db="EMBL/GenBank/DDBJ databases">
        <title>Paenibacillus sp. nov., isolated from rhizosphere soil of tomato.</title>
        <authorList>
            <person name="Weon H.-Y."/>
            <person name="Lee S.A."/>
        </authorList>
    </citation>
    <scope>NUCLEOTIDE SEQUENCE [LARGE SCALE GENOMIC DNA]</scope>
    <source>
        <strain evidence="2 3">14171R-81</strain>
        <plasmid evidence="2 3">unnamed2</plasmid>
    </source>
</reference>
<feature type="region of interest" description="Disordered" evidence="1">
    <location>
        <begin position="137"/>
        <end position="190"/>
    </location>
</feature>
<dbReference type="KEGG" id="prz:GZH47_32775"/>
<feature type="compositionally biased region" description="Low complexity" evidence="1">
    <location>
        <begin position="179"/>
        <end position="190"/>
    </location>
</feature>
<sequence>MPEIKVGLAPRKQSFYDPLTNTYLTLEKPVQTINVDGNTDLTKITHAVCCQPPALVLFEGDIPQTFIDAWKAKFDGMFSGKEKDRKKLDGTWDKHTPVFALDRADAVNANSANVVTAQAEGQADLFSVAAAVNTDDADKAAAEDAEAAAKAAEAAQAAEDAAKAQEADKASEATKDTGKAAGKGKAAAEK</sequence>
<feature type="compositionally biased region" description="Low complexity" evidence="1">
    <location>
        <begin position="148"/>
        <end position="159"/>
    </location>
</feature>
<proteinExistence type="predicted"/>
<dbReference type="AlphaFoldDB" id="A0A6C0PAR9"/>
<accession>A0A6C0PAR9</accession>
<name>A0A6C0PAR9_9BACL</name>